<accession>A0AAV5LLV3</accession>
<reference evidence="1 2" key="1">
    <citation type="journal article" date="2021" name="Commun. Biol.">
        <title>The genome of Shorea leprosula (Dipterocarpaceae) highlights the ecological relevance of drought in aseasonal tropical rainforests.</title>
        <authorList>
            <person name="Ng K.K.S."/>
            <person name="Kobayashi M.J."/>
            <person name="Fawcett J.A."/>
            <person name="Hatakeyama M."/>
            <person name="Paape T."/>
            <person name="Ng C.H."/>
            <person name="Ang C.C."/>
            <person name="Tnah L.H."/>
            <person name="Lee C.T."/>
            <person name="Nishiyama T."/>
            <person name="Sese J."/>
            <person name="O'Brien M.J."/>
            <person name="Copetti D."/>
            <person name="Mohd Noor M.I."/>
            <person name="Ong R.C."/>
            <person name="Putra M."/>
            <person name="Sireger I.Z."/>
            <person name="Indrioko S."/>
            <person name="Kosugi Y."/>
            <person name="Izuno A."/>
            <person name="Isagi Y."/>
            <person name="Lee S.L."/>
            <person name="Shimizu K.K."/>
        </authorList>
    </citation>
    <scope>NUCLEOTIDE SEQUENCE [LARGE SCALE GENOMIC DNA]</scope>
    <source>
        <strain evidence="1">214</strain>
    </source>
</reference>
<comment type="caution">
    <text evidence="1">The sequence shown here is derived from an EMBL/GenBank/DDBJ whole genome shotgun (WGS) entry which is preliminary data.</text>
</comment>
<evidence type="ECO:0000313" key="1">
    <source>
        <dbReference type="EMBL" id="GKV38423.1"/>
    </source>
</evidence>
<organism evidence="1 2">
    <name type="scientific">Rubroshorea leprosula</name>
    <dbReference type="NCBI Taxonomy" id="152421"/>
    <lineage>
        <taxon>Eukaryota</taxon>
        <taxon>Viridiplantae</taxon>
        <taxon>Streptophyta</taxon>
        <taxon>Embryophyta</taxon>
        <taxon>Tracheophyta</taxon>
        <taxon>Spermatophyta</taxon>
        <taxon>Magnoliopsida</taxon>
        <taxon>eudicotyledons</taxon>
        <taxon>Gunneridae</taxon>
        <taxon>Pentapetalae</taxon>
        <taxon>rosids</taxon>
        <taxon>malvids</taxon>
        <taxon>Malvales</taxon>
        <taxon>Dipterocarpaceae</taxon>
        <taxon>Rubroshorea</taxon>
    </lineage>
</organism>
<protein>
    <submittedName>
        <fullName evidence="1">Uncharacterized protein</fullName>
    </submittedName>
</protein>
<dbReference type="EMBL" id="BPVZ01000128">
    <property type="protein sequence ID" value="GKV38423.1"/>
    <property type="molecule type" value="Genomic_DNA"/>
</dbReference>
<dbReference type="Proteomes" id="UP001054252">
    <property type="component" value="Unassembled WGS sequence"/>
</dbReference>
<sequence length="114" mass="12867">MRMKLRRTFNWNFRKIGIRIGNSLWRNSWNRNGNEIGVGFLGSPFPQCSLPGWPASGWSKTWSDARSLASAMTVAESLMEFKGSSDGIGIEIGIRNGKELVQKLLEKCFWVNGE</sequence>
<gene>
    <name evidence="1" type="ORF">SLEP1_g46335</name>
</gene>
<proteinExistence type="predicted"/>
<name>A0AAV5LLV3_9ROSI</name>
<keyword evidence="2" id="KW-1185">Reference proteome</keyword>
<evidence type="ECO:0000313" key="2">
    <source>
        <dbReference type="Proteomes" id="UP001054252"/>
    </source>
</evidence>
<dbReference type="AlphaFoldDB" id="A0AAV5LLV3"/>